<accession>A0A0F9AZU6</accession>
<evidence type="ECO:0000313" key="1">
    <source>
        <dbReference type="EMBL" id="KKL07057.1"/>
    </source>
</evidence>
<comment type="caution">
    <text evidence="1">The sequence shown here is derived from an EMBL/GenBank/DDBJ whole genome shotgun (WGS) entry which is preliminary data.</text>
</comment>
<sequence length="139" mass="15984">MKGKEGKLSREAAEEILKEWAEFLELDTDREMFDDLIEELRMPVRNQRLTFEKETETFKYQLINPVDGKGIVEIKDCDFNDKKIIQKYKDTETVESSVALLIKYTNFTAAEVGKLKTRDSTKMTAVALGFLAQIAPGRK</sequence>
<name>A0A0F9AZU6_9ZZZZ</name>
<reference evidence="1" key="1">
    <citation type="journal article" date="2015" name="Nature">
        <title>Complex archaea that bridge the gap between prokaryotes and eukaryotes.</title>
        <authorList>
            <person name="Spang A."/>
            <person name="Saw J.H."/>
            <person name="Jorgensen S.L."/>
            <person name="Zaremba-Niedzwiedzka K."/>
            <person name="Martijn J."/>
            <person name="Lind A.E."/>
            <person name="van Eijk R."/>
            <person name="Schleper C."/>
            <person name="Guy L."/>
            <person name="Ettema T.J."/>
        </authorList>
    </citation>
    <scope>NUCLEOTIDE SEQUENCE</scope>
</reference>
<protein>
    <submittedName>
        <fullName evidence="1">Uncharacterized protein</fullName>
    </submittedName>
</protein>
<dbReference type="AlphaFoldDB" id="A0A0F9AZU6"/>
<dbReference type="EMBL" id="LAZR01043448">
    <property type="protein sequence ID" value="KKL07057.1"/>
    <property type="molecule type" value="Genomic_DNA"/>
</dbReference>
<proteinExistence type="predicted"/>
<organism evidence="1">
    <name type="scientific">marine sediment metagenome</name>
    <dbReference type="NCBI Taxonomy" id="412755"/>
    <lineage>
        <taxon>unclassified sequences</taxon>
        <taxon>metagenomes</taxon>
        <taxon>ecological metagenomes</taxon>
    </lineage>
</organism>
<gene>
    <name evidence="1" type="ORF">LCGC14_2589840</name>
</gene>